<gene>
    <name evidence="5" type="ORF">HYH03_015244</name>
</gene>
<dbReference type="GO" id="GO:0070682">
    <property type="term" value="P:proteasome regulatory particle assembly"/>
    <property type="evidence" value="ECO:0007669"/>
    <property type="project" value="InterPro"/>
</dbReference>
<dbReference type="AlphaFoldDB" id="A0A835XMH3"/>
<feature type="domain" description="Nas2 N-terminal" evidence="4">
    <location>
        <begin position="19"/>
        <end position="98"/>
    </location>
</feature>
<keyword evidence="6" id="KW-1185">Reference proteome</keyword>
<dbReference type="OrthoDB" id="72325at2759"/>
<feature type="compositionally biased region" description="Low complexity" evidence="3">
    <location>
        <begin position="227"/>
        <end position="241"/>
    </location>
</feature>
<feature type="coiled-coil region" evidence="2">
    <location>
        <begin position="12"/>
        <end position="39"/>
    </location>
</feature>
<dbReference type="Pfam" id="PF18265">
    <property type="entry name" value="Nas2_N"/>
    <property type="match status" value="1"/>
</dbReference>
<dbReference type="GO" id="GO:0005634">
    <property type="term" value="C:nucleus"/>
    <property type="evidence" value="ECO:0007669"/>
    <property type="project" value="TreeGrafter"/>
</dbReference>
<dbReference type="GO" id="GO:0005737">
    <property type="term" value="C:cytoplasm"/>
    <property type="evidence" value="ECO:0007669"/>
    <property type="project" value="TreeGrafter"/>
</dbReference>
<protein>
    <recommendedName>
        <fullName evidence="4">Nas2 N-terminal domain-containing protein</fullName>
    </recommendedName>
</protein>
<dbReference type="SUPFAM" id="SSF50156">
    <property type="entry name" value="PDZ domain-like"/>
    <property type="match status" value="1"/>
</dbReference>
<dbReference type="EMBL" id="JAEHOE010000118">
    <property type="protein sequence ID" value="KAG2486037.1"/>
    <property type="molecule type" value="Genomic_DNA"/>
</dbReference>
<dbReference type="Proteomes" id="UP000612055">
    <property type="component" value="Unassembled WGS sequence"/>
</dbReference>
<evidence type="ECO:0000313" key="6">
    <source>
        <dbReference type="Proteomes" id="UP000612055"/>
    </source>
</evidence>
<dbReference type="InterPro" id="IPR036034">
    <property type="entry name" value="PDZ_sf"/>
</dbReference>
<proteinExistence type="predicted"/>
<keyword evidence="1" id="KW-0143">Chaperone</keyword>
<keyword evidence="2" id="KW-0175">Coiled coil</keyword>
<feature type="compositionally biased region" description="Pro residues" evidence="3">
    <location>
        <begin position="130"/>
        <end position="140"/>
    </location>
</feature>
<organism evidence="5 6">
    <name type="scientific">Edaphochlamys debaryana</name>
    <dbReference type="NCBI Taxonomy" id="47281"/>
    <lineage>
        <taxon>Eukaryota</taxon>
        <taxon>Viridiplantae</taxon>
        <taxon>Chlorophyta</taxon>
        <taxon>core chlorophytes</taxon>
        <taxon>Chlorophyceae</taxon>
        <taxon>CS clade</taxon>
        <taxon>Chlamydomonadales</taxon>
        <taxon>Chlamydomonadales incertae sedis</taxon>
        <taxon>Edaphochlamys</taxon>
    </lineage>
</organism>
<dbReference type="PANTHER" id="PTHR12651:SF1">
    <property type="entry name" value="26S PROTEASOME NON-ATPASE REGULATORY SUBUNIT 9"/>
    <property type="match status" value="1"/>
</dbReference>
<dbReference type="InterPro" id="IPR040815">
    <property type="entry name" value="Nas2_N"/>
</dbReference>
<comment type="caution">
    <text evidence="5">The sequence shown here is derived from an EMBL/GenBank/DDBJ whole genome shotgun (WGS) entry which is preliminary data.</text>
</comment>
<reference evidence="5" key="1">
    <citation type="journal article" date="2020" name="bioRxiv">
        <title>Comparative genomics of Chlamydomonas.</title>
        <authorList>
            <person name="Craig R.J."/>
            <person name="Hasan A.R."/>
            <person name="Ness R.W."/>
            <person name="Keightley P.D."/>
        </authorList>
    </citation>
    <scope>NUCLEOTIDE SEQUENCE</scope>
    <source>
        <strain evidence="5">CCAP 11/70</strain>
    </source>
</reference>
<evidence type="ECO:0000259" key="4">
    <source>
        <dbReference type="Pfam" id="PF18265"/>
    </source>
</evidence>
<dbReference type="Gene3D" id="2.30.42.10">
    <property type="match status" value="1"/>
</dbReference>
<feature type="region of interest" description="Disordered" evidence="3">
    <location>
        <begin position="218"/>
        <end position="241"/>
    </location>
</feature>
<feature type="region of interest" description="Disordered" evidence="3">
    <location>
        <begin position="102"/>
        <end position="171"/>
    </location>
</feature>
<dbReference type="Gene3D" id="6.10.140.1710">
    <property type="match status" value="1"/>
</dbReference>
<evidence type="ECO:0000256" key="2">
    <source>
        <dbReference type="SAM" id="Coils"/>
    </source>
</evidence>
<evidence type="ECO:0000313" key="5">
    <source>
        <dbReference type="EMBL" id="KAG2486037.1"/>
    </source>
</evidence>
<name>A0A835XMH3_9CHLO</name>
<sequence>MTAPSPSSSESAEALKQQLKDLGAARTAMEEEIAILTERLDAPGQPGLKGSLLDKEGFPRADINVHQVRTDRHRLICLTNDHRALTDQLAALLGRYHEAARAGSRQDNGNGSAGQAGAPATSTGQAAGGVPPPAAAPPAVPMEVDDAGARPGPGPGPAAQEAAAGSGSGSGAGGGGAALLPYALVDEVTAGSPAASAGLQVGDLLCDFGGVVRAAAGPGGASGSANGGAEASASTAAGAGPGAESQALLQRVAGVLRCSEGQPVVTRVLRQGSPLSMTLVPQQWAGRGLLGCHLRPL</sequence>
<evidence type="ECO:0000256" key="1">
    <source>
        <dbReference type="ARBA" id="ARBA00023186"/>
    </source>
</evidence>
<accession>A0A835XMH3</accession>
<evidence type="ECO:0000256" key="3">
    <source>
        <dbReference type="SAM" id="MobiDB-lite"/>
    </source>
</evidence>
<dbReference type="PANTHER" id="PTHR12651">
    <property type="entry name" value="26S PROTEASOME NON-ATPASE REGULATORY SUBUNIT 9"/>
    <property type="match status" value="1"/>
</dbReference>
<dbReference type="InterPro" id="IPR035269">
    <property type="entry name" value="PSMD9"/>
</dbReference>